<dbReference type="NCBIfam" id="NF005559">
    <property type="entry name" value="PRK07231.1"/>
    <property type="match status" value="1"/>
</dbReference>
<dbReference type="EMBL" id="QWVT01000009">
    <property type="protein sequence ID" value="RID87523.1"/>
    <property type="molecule type" value="Genomic_DNA"/>
</dbReference>
<dbReference type="RefSeq" id="WP_119111783.1">
    <property type="nucleotide sequence ID" value="NZ_CBCSEO010000007.1"/>
</dbReference>
<evidence type="ECO:0000256" key="2">
    <source>
        <dbReference type="ARBA" id="ARBA00023002"/>
    </source>
</evidence>
<dbReference type="Proteomes" id="UP000265816">
    <property type="component" value="Unassembled WGS sequence"/>
</dbReference>
<organism evidence="4 5">
    <name type="scientific">Mesobacillus zeae</name>
    <dbReference type="NCBI Taxonomy" id="1917180"/>
    <lineage>
        <taxon>Bacteria</taxon>
        <taxon>Bacillati</taxon>
        <taxon>Bacillota</taxon>
        <taxon>Bacilli</taxon>
        <taxon>Bacillales</taxon>
        <taxon>Bacillaceae</taxon>
        <taxon>Mesobacillus</taxon>
    </lineage>
</organism>
<evidence type="ECO:0000256" key="1">
    <source>
        <dbReference type="ARBA" id="ARBA00006484"/>
    </source>
</evidence>
<comment type="caution">
    <text evidence="4">The sequence shown here is derived from an EMBL/GenBank/DDBJ whole genome shotgun (WGS) entry which is preliminary data.</text>
</comment>
<comment type="similarity">
    <text evidence="1">Belongs to the short-chain dehydrogenases/reductases (SDR) family.</text>
</comment>
<sequence>MGKMTGKVAVVTGAAMGNGFGIAKVLAKHGAKLALLDISEKVFEAAEELKQNGHEAMAVVTDIANMAQVKTAIEEVIETYGQIDTLVNNAGVVRLANFLDMEDSVRDFQFNINIVGTWNVTKAALPHMVQRSQGRIVNLSSVTGTMVADEGETAYATTKAAVLGFTKSLAREVAQHSITVNAVLPGYIHTPMAEQIAQESSPDNPQSVIDGIAGGVPLGRLGKIEEVGELVAFLASNESSYITGTQIVIDGGSTLPETVSVGV</sequence>
<accession>A0A398BJF0</accession>
<dbReference type="EC" id="1.-.-.-" evidence="4"/>
<dbReference type="InterPro" id="IPR020904">
    <property type="entry name" value="Sc_DH/Rdtase_CS"/>
</dbReference>
<dbReference type="GO" id="GO:0016491">
    <property type="term" value="F:oxidoreductase activity"/>
    <property type="evidence" value="ECO:0007669"/>
    <property type="project" value="UniProtKB-KW"/>
</dbReference>
<dbReference type="Gene3D" id="3.40.50.720">
    <property type="entry name" value="NAD(P)-binding Rossmann-like Domain"/>
    <property type="match status" value="1"/>
</dbReference>
<dbReference type="PROSITE" id="PS00061">
    <property type="entry name" value="ADH_SHORT"/>
    <property type="match status" value="1"/>
</dbReference>
<dbReference type="PRINTS" id="PR00080">
    <property type="entry name" value="SDRFAMILY"/>
</dbReference>
<keyword evidence="2 4" id="KW-0560">Oxidoreductase</keyword>
<evidence type="ECO:0000313" key="4">
    <source>
        <dbReference type="EMBL" id="RID87523.1"/>
    </source>
</evidence>
<protein>
    <submittedName>
        <fullName evidence="4">SDR family oxidoreductase UcpA</fullName>
        <ecNumber evidence="4">1.-.-.-</ecNumber>
    </submittedName>
</protein>
<dbReference type="InterPro" id="IPR036291">
    <property type="entry name" value="NAD(P)-bd_dom_sf"/>
</dbReference>
<dbReference type="GO" id="GO:0008206">
    <property type="term" value="P:bile acid metabolic process"/>
    <property type="evidence" value="ECO:0007669"/>
    <property type="project" value="UniProtKB-ARBA"/>
</dbReference>
<dbReference type="PRINTS" id="PR00081">
    <property type="entry name" value="GDHRDH"/>
</dbReference>
<evidence type="ECO:0000259" key="3">
    <source>
        <dbReference type="SMART" id="SM00822"/>
    </source>
</evidence>
<dbReference type="SUPFAM" id="SSF51735">
    <property type="entry name" value="NAD(P)-binding Rossmann-fold domains"/>
    <property type="match status" value="1"/>
</dbReference>
<dbReference type="PANTHER" id="PTHR42879">
    <property type="entry name" value="3-OXOACYL-(ACYL-CARRIER-PROTEIN) REDUCTASE"/>
    <property type="match status" value="1"/>
</dbReference>
<dbReference type="InterPro" id="IPR057326">
    <property type="entry name" value="KR_dom"/>
</dbReference>
<dbReference type="InterPro" id="IPR002347">
    <property type="entry name" value="SDR_fam"/>
</dbReference>
<dbReference type="NCBIfam" id="NF006080">
    <property type="entry name" value="PRK08226.1"/>
    <property type="match status" value="1"/>
</dbReference>
<dbReference type="SMART" id="SM00822">
    <property type="entry name" value="PKS_KR"/>
    <property type="match status" value="1"/>
</dbReference>
<proteinExistence type="inferred from homology"/>
<dbReference type="InterPro" id="IPR050259">
    <property type="entry name" value="SDR"/>
</dbReference>
<dbReference type="Pfam" id="PF13561">
    <property type="entry name" value="adh_short_C2"/>
    <property type="match status" value="1"/>
</dbReference>
<dbReference type="AlphaFoldDB" id="A0A398BJF0"/>
<feature type="domain" description="Ketoreductase" evidence="3">
    <location>
        <begin position="7"/>
        <end position="211"/>
    </location>
</feature>
<reference evidence="4 5" key="1">
    <citation type="submission" date="2018-08" db="EMBL/GenBank/DDBJ databases">
        <title>Bacillus jemisoniae sp. nov., Bacillus chryseoplanitiae sp. nov., Bacillus resnikiae sp. nov., and Bacillus frankliniae sp. nov., isolated from Viking spacecraft and associated surfaces.</title>
        <authorList>
            <person name="Seuylemezian A."/>
            <person name="Vaishampayan P."/>
        </authorList>
    </citation>
    <scope>NUCLEOTIDE SEQUENCE [LARGE SCALE GENOMIC DNA]</scope>
    <source>
        <strain evidence="4 5">JJ-247</strain>
    </source>
</reference>
<dbReference type="OrthoDB" id="9803333at2"/>
<name>A0A398BJF0_9BACI</name>
<dbReference type="PANTHER" id="PTHR42879:SF2">
    <property type="entry name" value="3-OXOACYL-[ACYL-CARRIER-PROTEIN] REDUCTASE FABG"/>
    <property type="match status" value="1"/>
</dbReference>
<keyword evidence="5" id="KW-1185">Reference proteome</keyword>
<dbReference type="FunFam" id="3.40.50.720:FF:000084">
    <property type="entry name" value="Short-chain dehydrogenase reductase"/>
    <property type="match status" value="1"/>
</dbReference>
<evidence type="ECO:0000313" key="5">
    <source>
        <dbReference type="Proteomes" id="UP000265816"/>
    </source>
</evidence>
<gene>
    <name evidence="4" type="primary">ucpA</name>
    <name evidence="4" type="ORF">D1970_04970</name>
</gene>